<dbReference type="GO" id="GO:0008270">
    <property type="term" value="F:zinc ion binding"/>
    <property type="evidence" value="ECO:0007669"/>
    <property type="project" value="UniProtKB-KW"/>
</dbReference>
<dbReference type="SUPFAM" id="SSF50978">
    <property type="entry name" value="WD40 repeat-like"/>
    <property type="match status" value="1"/>
</dbReference>
<organism evidence="18">
    <name type="scientific">Spongospora subterranea</name>
    <dbReference type="NCBI Taxonomy" id="70186"/>
    <lineage>
        <taxon>Eukaryota</taxon>
        <taxon>Sar</taxon>
        <taxon>Rhizaria</taxon>
        <taxon>Endomyxa</taxon>
        <taxon>Phytomyxea</taxon>
        <taxon>Plasmodiophorida</taxon>
        <taxon>Plasmodiophoridae</taxon>
        <taxon>Spongospora</taxon>
    </lineage>
</organism>
<reference evidence="18" key="1">
    <citation type="submission" date="2015-04" db="EMBL/GenBank/DDBJ databases">
        <title>The genome sequence of the plant pathogenic Rhizarian Plasmodiophora brassicae reveals insights in its biotrophic life cycle and the origin of chitin synthesis.</title>
        <authorList>
            <person name="Schwelm A."/>
            <person name="Fogelqvist J."/>
            <person name="Knaust A."/>
            <person name="Julke S."/>
            <person name="Lilja T."/>
            <person name="Dhandapani V."/>
            <person name="Bonilla-Rosso G."/>
            <person name="Karlsson M."/>
            <person name="Shevchenko A."/>
            <person name="Choi S.R."/>
            <person name="Kim H.G."/>
            <person name="Park J.Y."/>
            <person name="Lim Y.P."/>
            <person name="Ludwig-Muller J."/>
            <person name="Dixelius C."/>
        </authorList>
    </citation>
    <scope>NUCLEOTIDE SEQUENCE</scope>
    <source>
        <tissue evidence="18">Potato root galls</tissue>
    </source>
</reference>
<keyword evidence="14" id="KW-0862">Zinc</keyword>
<evidence type="ECO:0000256" key="11">
    <source>
        <dbReference type="ARBA" id="ARBA00023204"/>
    </source>
</evidence>
<keyword evidence="6" id="KW-0853">WD repeat</keyword>
<dbReference type="InterPro" id="IPR015943">
    <property type="entry name" value="WD40/YVTN_repeat-like_dom_sf"/>
</dbReference>
<dbReference type="GO" id="GO:0005737">
    <property type="term" value="C:cytoplasm"/>
    <property type="evidence" value="ECO:0007669"/>
    <property type="project" value="UniProtKB-SubCell"/>
</dbReference>
<evidence type="ECO:0000256" key="6">
    <source>
        <dbReference type="ARBA" id="ARBA00022574"/>
    </source>
</evidence>
<keyword evidence="5" id="KW-0963">Cytoplasm</keyword>
<evidence type="ECO:0000256" key="14">
    <source>
        <dbReference type="PROSITE-ProRule" id="PRU00175"/>
    </source>
</evidence>
<evidence type="ECO:0000256" key="16">
    <source>
        <dbReference type="SAM" id="MobiDB-lite"/>
    </source>
</evidence>
<dbReference type="SUPFAM" id="SSF57850">
    <property type="entry name" value="RING/U-box"/>
    <property type="match status" value="1"/>
</dbReference>
<dbReference type="InterPro" id="IPR013083">
    <property type="entry name" value="Znf_RING/FYVE/PHD"/>
</dbReference>
<keyword evidence="8" id="KW-0677">Repeat</keyword>
<keyword evidence="10" id="KW-0833">Ubl conjugation pathway</keyword>
<comment type="subcellular location">
    <subcellularLocation>
        <location evidence="2">Cytoplasm</location>
    </subcellularLocation>
    <subcellularLocation>
        <location evidence="13">Nucleus</location>
        <location evidence="13">Nuclear body</location>
    </subcellularLocation>
</comment>
<keyword evidence="12" id="KW-0539">Nucleus</keyword>
<dbReference type="InterPro" id="IPR001841">
    <property type="entry name" value="Znf_RING"/>
</dbReference>
<accession>A0A0H5RF51</accession>
<keyword evidence="11" id="KW-0234">DNA repair</keyword>
<dbReference type="PANTHER" id="PTHR16047">
    <property type="entry name" value="RFWD3 PROTEIN"/>
    <property type="match status" value="1"/>
</dbReference>
<evidence type="ECO:0000256" key="9">
    <source>
        <dbReference type="ARBA" id="ARBA00022763"/>
    </source>
</evidence>
<keyword evidence="14" id="KW-0479">Metal-binding</keyword>
<keyword evidence="9" id="KW-0227">DNA damage</keyword>
<feature type="compositionally biased region" description="Polar residues" evidence="16">
    <location>
        <begin position="1"/>
        <end position="18"/>
    </location>
</feature>
<evidence type="ECO:0000256" key="10">
    <source>
        <dbReference type="ARBA" id="ARBA00022786"/>
    </source>
</evidence>
<keyword evidence="15" id="KW-0175">Coiled coil</keyword>
<evidence type="ECO:0000313" key="18">
    <source>
        <dbReference type="EMBL" id="CRZ12336.1"/>
    </source>
</evidence>
<sequence>MSNRQVNKSVPTITASDNESSDSDFVSYKRARMTIPTRKNVEPEQTTSICPICTTPWHSSGEHRISCLKCGHLFGQSCIRRWVNMKGNCPECLKKAKFSDITMLFTSKFAVKDNSEYDVMAAKAEKEQLLRRQSESELSRLVARYDRLHARYVQLQSVLSSHSTAPFAVSDCLTTTQSRVLHYNSSTDSLLFSGSDSKLFGINRVSLLDSSHLRLIPSLHKGDIRDLDGSGDLILSASLDRHLKVSSLQSECCIADYDLASPLWSCTWVDEHVFMAGTSSGAIIAHDIRNTRETLGRLQSPSPLPIHSLHILPDSHGKVSLLCAGPSHAAIIETDSFLHNVEYRSIPVDVKNCISASFDPISNQILCLIRGTDPESAFHIVLDYGPGELDLICSTNQAPHTTGMVLGRSTIFTHDGQSWVGSGDYQSRSSWLWSTRQPEKNICLRPQGNGVLDMAYASSGSVLATLSDDGLVMYKTARN</sequence>
<evidence type="ECO:0000256" key="7">
    <source>
        <dbReference type="ARBA" id="ARBA00022679"/>
    </source>
</evidence>
<protein>
    <recommendedName>
        <fullName evidence="4">RING-type E3 ubiquitin transferase</fullName>
        <ecNumber evidence="4">2.3.2.27</ecNumber>
    </recommendedName>
</protein>
<dbReference type="GO" id="GO:0061630">
    <property type="term" value="F:ubiquitin protein ligase activity"/>
    <property type="evidence" value="ECO:0007669"/>
    <property type="project" value="UniProtKB-EC"/>
</dbReference>
<dbReference type="InterPro" id="IPR036322">
    <property type="entry name" value="WD40_repeat_dom_sf"/>
</dbReference>
<dbReference type="GO" id="GO:0016567">
    <property type="term" value="P:protein ubiquitination"/>
    <property type="evidence" value="ECO:0007669"/>
    <property type="project" value="InterPro"/>
</dbReference>
<dbReference type="Gene3D" id="2.130.10.10">
    <property type="entry name" value="YVTN repeat-like/Quinoprotein amine dehydrogenase"/>
    <property type="match status" value="1"/>
</dbReference>
<evidence type="ECO:0000256" key="2">
    <source>
        <dbReference type="ARBA" id="ARBA00004496"/>
    </source>
</evidence>
<dbReference type="AlphaFoldDB" id="A0A0H5RF51"/>
<dbReference type="EC" id="2.3.2.27" evidence="4"/>
<evidence type="ECO:0000256" key="8">
    <source>
        <dbReference type="ARBA" id="ARBA00022737"/>
    </source>
</evidence>
<evidence type="ECO:0000259" key="17">
    <source>
        <dbReference type="PROSITE" id="PS50089"/>
    </source>
</evidence>
<dbReference type="GO" id="GO:0016604">
    <property type="term" value="C:nuclear body"/>
    <property type="evidence" value="ECO:0007669"/>
    <property type="project" value="UniProtKB-SubCell"/>
</dbReference>
<name>A0A0H5RF51_9EUKA</name>
<evidence type="ECO:0000256" key="13">
    <source>
        <dbReference type="ARBA" id="ARBA00034306"/>
    </source>
</evidence>
<dbReference type="EMBL" id="HACM01011894">
    <property type="protein sequence ID" value="CRZ12336.1"/>
    <property type="molecule type" value="Transcribed_RNA"/>
</dbReference>
<evidence type="ECO:0000256" key="5">
    <source>
        <dbReference type="ARBA" id="ARBA00022490"/>
    </source>
</evidence>
<dbReference type="Pfam" id="PF13639">
    <property type="entry name" value="zf-RING_2"/>
    <property type="match status" value="1"/>
</dbReference>
<dbReference type="PROSITE" id="PS50089">
    <property type="entry name" value="ZF_RING_2"/>
    <property type="match status" value="1"/>
</dbReference>
<dbReference type="Gene3D" id="3.30.40.10">
    <property type="entry name" value="Zinc/RING finger domain, C3HC4 (zinc finger)"/>
    <property type="match status" value="1"/>
</dbReference>
<dbReference type="PANTHER" id="PTHR16047:SF7">
    <property type="entry name" value="E3 UBIQUITIN-PROTEIN LIGASE RFWD3"/>
    <property type="match status" value="1"/>
</dbReference>
<evidence type="ECO:0000256" key="1">
    <source>
        <dbReference type="ARBA" id="ARBA00000900"/>
    </source>
</evidence>
<keyword evidence="14" id="KW-0863">Zinc-finger</keyword>
<feature type="domain" description="RING-type" evidence="17">
    <location>
        <begin position="50"/>
        <end position="92"/>
    </location>
</feature>
<feature type="region of interest" description="Disordered" evidence="16">
    <location>
        <begin position="1"/>
        <end position="24"/>
    </location>
</feature>
<comment type="pathway">
    <text evidence="3">Protein modification; protein ubiquitination.</text>
</comment>
<proteinExistence type="predicted"/>
<feature type="coiled-coil region" evidence="15">
    <location>
        <begin position="112"/>
        <end position="151"/>
    </location>
</feature>
<comment type="catalytic activity">
    <reaction evidence="1">
        <text>S-ubiquitinyl-[E2 ubiquitin-conjugating enzyme]-L-cysteine + [acceptor protein]-L-lysine = [E2 ubiquitin-conjugating enzyme]-L-cysteine + N(6)-ubiquitinyl-[acceptor protein]-L-lysine.</text>
        <dbReference type="EC" id="2.3.2.27"/>
    </reaction>
</comment>
<dbReference type="InterPro" id="IPR037381">
    <property type="entry name" value="RFWD3"/>
</dbReference>
<dbReference type="GO" id="GO:0036297">
    <property type="term" value="P:interstrand cross-link repair"/>
    <property type="evidence" value="ECO:0007669"/>
    <property type="project" value="InterPro"/>
</dbReference>
<dbReference type="Pfam" id="PF23419">
    <property type="entry name" value="WD40_RFWD3"/>
    <property type="match status" value="1"/>
</dbReference>
<evidence type="ECO:0000256" key="15">
    <source>
        <dbReference type="SAM" id="Coils"/>
    </source>
</evidence>
<evidence type="ECO:0000256" key="12">
    <source>
        <dbReference type="ARBA" id="ARBA00023242"/>
    </source>
</evidence>
<dbReference type="CDD" id="cd16450">
    <property type="entry name" value="mRING-C3HGC3_RFWD3"/>
    <property type="match status" value="1"/>
</dbReference>
<evidence type="ECO:0000256" key="4">
    <source>
        <dbReference type="ARBA" id="ARBA00012483"/>
    </source>
</evidence>
<keyword evidence="7" id="KW-0808">Transferase</keyword>
<dbReference type="InterPro" id="IPR056527">
    <property type="entry name" value="WD40_RFWD3"/>
</dbReference>
<evidence type="ECO:0000256" key="3">
    <source>
        <dbReference type="ARBA" id="ARBA00004906"/>
    </source>
</evidence>